<evidence type="ECO:0000256" key="1">
    <source>
        <dbReference type="SAM" id="SignalP"/>
    </source>
</evidence>
<evidence type="ECO:0000313" key="3">
    <source>
        <dbReference type="EMBL" id="EXX56665.1"/>
    </source>
</evidence>
<sequence length="262" mass="27662">MKTYFITLLVLASATLGSAQFGGNLSDGCKNEMTKLLGDKDINKCFPFASVAPLASSTSIPDQNTLKSAADAICGAPKCSDDLVAKTLNEVKTACQQDISNKNPLASLVNAALSLYSPTRDSICYKNSTDGYCFIESQAAAQQILQSAPKGQDPAITLAGASKDVVCTPCNKAIFNTYFNYQNTNPNAFSDIQQVTDKDINTAKSALQGKCGKNFIDGNVGDSKEDPQKFQSESANQKSDAASLIANRMSLVVLVGSILAAL</sequence>
<dbReference type="Proteomes" id="UP000022910">
    <property type="component" value="Unassembled WGS sequence"/>
</dbReference>
<dbReference type="AlphaFoldDB" id="A0A015IR23"/>
<feature type="signal peptide" evidence="1">
    <location>
        <begin position="1"/>
        <end position="19"/>
    </location>
</feature>
<dbReference type="PANTHER" id="PTHR39460">
    <property type="entry name" value="EXPRESSED PROTEIN"/>
    <property type="match status" value="1"/>
</dbReference>
<feature type="chain" id="PRO_5001475285" description="DUF7729 domain-containing protein" evidence="1">
    <location>
        <begin position="20"/>
        <end position="262"/>
    </location>
</feature>
<keyword evidence="4" id="KW-1185">Reference proteome</keyword>
<gene>
    <name evidence="3" type="ORF">RirG_213990</name>
</gene>
<dbReference type="Pfam" id="PF24855">
    <property type="entry name" value="DUF7729"/>
    <property type="match status" value="1"/>
</dbReference>
<name>A0A015IR23_RHIIW</name>
<evidence type="ECO:0000259" key="2">
    <source>
        <dbReference type="Pfam" id="PF24855"/>
    </source>
</evidence>
<dbReference type="EMBL" id="JEMT01027586">
    <property type="protein sequence ID" value="EXX56665.1"/>
    <property type="molecule type" value="Genomic_DNA"/>
</dbReference>
<evidence type="ECO:0000313" key="4">
    <source>
        <dbReference type="Proteomes" id="UP000022910"/>
    </source>
</evidence>
<organism evidence="3 4">
    <name type="scientific">Rhizophagus irregularis (strain DAOM 197198w)</name>
    <name type="common">Glomus intraradices</name>
    <dbReference type="NCBI Taxonomy" id="1432141"/>
    <lineage>
        <taxon>Eukaryota</taxon>
        <taxon>Fungi</taxon>
        <taxon>Fungi incertae sedis</taxon>
        <taxon>Mucoromycota</taxon>
        <taxon>Glomeromycotina</taxon>
        <taxon>Glomeromycetes</taxon>
        <taxon>Glomerales</taxon>
        <taxon>Glomeraceae</taxon>
        <taxon>Rhizophagus</taxon>
    </lineage>
</organism>
<feature type="domain" description="DUF7729" evidence="2">
    <location>
        <begin position="26"/>
        <end position="218"/>
    </location>
</feature>
<keyword evidence="1" id="KW-0732">Signal</keyword>
<dbReference type="PANTHER" id="PTHR39460:SF1">
    <property type="entry name" value="C6 TRANSCRIPTION FACTOR"/>
    <property type="match status" value="1"/>
</dbReference>
<comment type="caution">
    <text evidence="3">The sequence shown here is derived from an EMBL/GenBank/DDBJ whole genome shotgun (WGS) entry which is preliminary data.</text>
</comment>
<accession>A0A015IR23</accession>
<protein>
    <recommendedName>
        <fullName evidence="2">DUF7729 domain-containing protein</fullName>
    </recommendedName>
</protein>
<reference evidence="3 4" key="1">
    <citation type="submission" date="2014-02" db="EMBL/GenBank/DDBJ databases">
        <title>Single nucleus genome sequencing reveals high similarity among nuclei of an endomycorrhizal fungus.</title>
        <authorList>
            <person name="Lin K."/>
            <person name="Geurts R."/>
            <person name="Zhang Z."/>
            <person name="Limpens E."/>
            <person name="Saunders D.G."/>
            <person name="Mu D."/>
            <person name="Pang E."/>
            <person name="Cao H."/>
            <person name="Cha H."/>
            <person name="Lin T."/>
            <person name="Zhou Q."/>
            <person name="Shang Y."/>
            <person name="Li Y."/>
            <person name="Ivanov S."/>
            <person name="Sharma T."/>
            <person name="Velzen R.V."/>
            <person name="Ruijter N.D."/>
            <person name="Aanen D.K."/>
            <person name="Win J."/>
            <person name="Kamoun S."/>
            <person name="Bisseling T."/>
            <person name="Huang S."/>
        </authorList>
    </citation>
    <scope>NUCLEOTIDE SEQUENCE [LARGE SCALE GENOMIC DNA]</scope>
    <source>
        <strain evidence="4">DAOM197198w</strain>
    </source>
</reference>
<dbReference type="OrthoDB" id="2536450at2759"/>
<dbReference type="HOGENOM" id="CLU_988872_0_0_1"/>
<proteinExistence type="predicted"/>
<dbReference type="InterPro" id="IPR056146">
    <property type="entry name" value="DUF7729"/>
</dbReference>